<feature type="chain" id="PRO_5033911815" description="Leucine-rich repeat-containing N-terminal plant-type domain-containing protein" evidence="12">
    <location>
        <begin position="34"/>
        <end position="926"/>
    </location>
</feature>
<comment type="similarity">
    <text evidence="2">Belongs to the RLP family.</text>
</comment>
<dbReference type="EMBL" id="JAATIP010000071">
    <property type="protein sequence ID" value="KAF4378806.1"/>
    <property type="molecule type" value="Genomic_DNA"/>
</dbReference>
<evidence type="ECO:0000256" key="12">
    <source>
        <dbReference type="SAM" id="SignalP"/>
    </source>
</evidence>
<evidence type="ECO:0000259" key="13">
    <source>
        <dbReference type="Pfam" id="PF08263"/>
    </source>
</evidence>
<dbReference type="InterPro" id="IPR032675">
    <property type="entry name" value="LRR_dom_sf"/>
</dbReference>
<dbReference type="PRINTS" id="PR00019">
    <property type="entry name" value="LEURICHRPT"/>
</dbReference>
<evidence type="ECO:0000256" key="6">
    <source>
        <dbReference type="ARBA" id="ARBA00022729"/>
    </source>
</evidence>
<keyword evidence="7" id="KW-0677">Repeat</keyword>
<keyword evidence="9" id="KW-0472">Membrane</keyword>
<dbReference type="Pfam" id="PF00560">
    <property type="entry name" value="LRR_1"/>
    <property type="match status" value="8"/>
</dbReference>
<name>A0A7J6IB43_CANSA</name>
<reference evidence="17 18" key="1">
    <citation type="journal article" date="2020" name="bioRxiv">
        <title>Sequence and annotation of 42 cannabis genomes reveals extensive copy number variation in cannabinoid synthesis and pathogen resistance genes.</title>
        <authorList>
            <person name="Mckernan K.J."/>
            <person name="Helbert Y."/>
            <person name="Kane L.T."/>
            <person name="Ebling H."/>
            <person name="Zhang L."/>
            <person name="Liu B."/>
            <person name="Eaton Z."/>
            <person name="Mclaughlin S."/>
            <person name="Kingan S."/>
            <person name="Baybayan P."/>
            <person name="Concepcion G."/>
            <person name="Jordan M."/>
            <person name="Riva A."/>
            <person name="Barbazuk W."/>
            <person name="Harkins T."/>
        </authorList>
    </citation>
    <scope>NUCLEOTIDE SEQUENCE [LARGE SCALE GENOMIC DNA]</scope>
    <source>
        <strain evidence="17 18">cv. Jamaican Lion 4</strain>
        <strain evidence="16">Father</strain>
        <strain evidence="15">Mother</strain>
        <tissue evidence="16">Leaf</tissue>
    </source>
</reference>
<evidence type="ECO:0000259" key="14">
    <source>
        <dbReference type="Pfam" id="PF23598"/>
    </source>
</evidence>
<evidence type="ECO:0000256" key="1">
    <source>
        <dbReference type="ARBA" id="ARBA00004251"/>
    </source>
</evidence>
<keyword evidence="5" id="KW-0812">Transmembrane</keyword>
<feature type="signal peptide" evidence="12">
    <location>
        <begin position="1"/>
        <end position="33"/>
    </location>
</feature>
<evidence type="ECO:0000256" key="10">
    <source>
        <dbReference type="ARBA" id="ARBA00023170"/>
    </source>
</evidence>
<keyword evidence="4" id="KW-0433">Leucine-rich repeat</keyword>
<keyword evidence="8" id="KW-1133">Transmembrane helix</keyword>
<evidence type="ECO:0000313" key="17">
    <source>
        <dbReference type="Proteomes" id="UP000525078"/>
    </source>
</evidence>
<comment type="subcellular location">
    <subcellularLocation>
        <location evidence="1">Cell membrane</location>
        <topology evidence="1">Single-pass type I membrane protein</topology>
    </subcellularLocation>
</comment>
<evidence type="ECO:0000256" key="7">
    <source>
        <dbReference type="ARBA" id="ARBA00022737"/>
    </source>
</evidence>
<organism evidence="16 18">
    <name type="scientific">Cannabis sativa</name>
    <name type="common">Hemp</name>
    <name type="synonym">Marijuana</name>
    <dbReference type="NCBI Taxonomy" id="3483"/>
    <lineage>
        <taxon>Eukaryota</taxon>
        <taxon>Viridiplantae</taxon>
        <taxon>Streptophyta</taxon>
        <taxon>Embryophyta</taxon>
        <taxon>Tracheophyta</taxon>
        <taxon>Spermatophyta</taxon>
        <taxon>Magnoliopsida</taxon>
        <taxon>eudicotyledons</taxon>
        <taxon>Gunneridae</taxon>
        <taxon>Pentapetalae</taxon>
        <taxon>rosids</taxon>
        <taxon>fabids</taxon>
        <taxon>Rosales</taxon>
        <taxon>Cannabaceae</taxon>
        <taxon>Cannabis</taxon>
    </lineage>
</organism>
<dbReference type="Proteomes" id="UP000583929">
    <property type="component" value="Unassembled WGS sequence"/>
</dbReference>
<dbReference type="AlphaFoldDB" id="A0A7J6IB43"/>
<dbReference type="PANTHER" id="PTHR48063">
    <property type="entry name" value="LRR RECEPTOR-LIKE KINASE"/>
    <property type="match status" value="1"/>
</dbReference>
<feature type="domain" description="Leucine-rich repeat-containing N-terminal plant-type" evidence="13">
    <location>
        <begin position="43"/>
        <end position="80"/>
    </location>
</feature>
<dbReference type="InterPro" id="IPR003591">
    <property type="entry name" value="Leu-rich_rpt_typical-subtyp"/>
</dbReference>
<sequence>MKTIVATVNLTHLTLLLSFFALFHQHIIELCSADKLISVPCIETEKEALLAFKNSLIDPSNRLSSWVGEECCKWEGIGCSSNQTQGHGHVTKLNLRNPFSLVHNSGLDDPTSAYKRSCLSGNVSTSLTHLKYLNYLDLSMNDFQGNPIPNFFGEMVNLEYLNLSFASFSGLIPSSLGNLSKLQFLDLYADSYLNIGSWELRAENLNWISGLSSLKLFNLGYVKLNGVGETWLQKINLLPSLVSLNLYFCELNGLPVSLPFINFTSLSVLDLSQNSFNSPMPLWLFNLTSLRTLHLSWNFLQGSIPWEITNLKSLEVLDLSDNLGLEGHIPGFLGHLTKLKVLDLSANEFTGGIHELLNSVSNNNILQTLDLSSNSLDGVLPESLGKLKNLQHLLFSSNAFFGSIPESIGNISSLEVLDLSYNKMNGTIAKSFGQLSKLENANLLLNSWGGVLTKTHLSNLKSLKSLRITLDEPNSLVFEIPNKWLPPFRLNTLQILNCKVGPTFPMWIQVQTELISVTLRNVGISDTIPEQWFSSLAPQVTQLDLSKNQIEGKLPHQLKFPNLNSIDLSFNHFDGAFPHWSFNASQLSLESNSFSGPIPENIAELMPRLERLYLSHNHLSGQISQSLCDLHSLQVLSLRSNHFSGELPSCWGNSYMLWGFDVTNNNLSGLIPSSISSLRSLSVLMLGNNNFHGEIPASLQNCTGLTTIDLSMNNFIGKVPSWIEGRVLSSLFMLRLNSNKFSGFIPSTLCSLSNLHTLDLSENNFSEVIPTCLDNLTALVFSKSSEVFQNLVYVVLRGRVAEYSNFIGHVNSIDLSGNDLTGKIPDEITNISGLQSLNLLRNRISGRIPSNIGNLKRLETLDMSRNHLAGPIPQSITDMISLRHLNLSYNELEGRIPPLPQFNDATIFQGNPLLCGHPLPTICKHT</sequence>
<dbReference type="InterPro" id="IPR046956">
    <property type="entry name" value="RLP23-like"/>
</dbReference>
<evidence type="ECO:0000256" key="4">
    <source>
        <dbReference type="ARBA" id="ARBA00022614"/>
    </source>
</evidence>
<evidence type="ECO:0000313" key="18">
    <source>
        <dbReference type="Proteomes" id="UP000583929"/>
    </source>
</evidence>
<dbReference type="FunFam" id="3.80.10.10:FF:000383">
    <property type="entry name" value="Leucine-rich repeat receptor protein kinase EMS1"/>
    <property type="match status" value="1"/>
</dbReference>
<evidence type="ECO:0000256" key="11">
    <source>
        <dbReference type="ARBA" id="ARBA00023180"/>
    </source>
</evidence>
<dbReference type="GO" id="GO:0005886">
    <property type="term" value="C:plasma membrane"/>
    <property type="evidence" value="ECO:0007669"/>
    <property type="project" value="UniProtKB-SubCell"/>
</dbReference>
<evidence type="ECO:0008006" key="19">
    <source>
        <dbReference type="Google" id="ProtNLM"/>
    </source>
</evidence>
<comment type="caution">
    <text evidence="16">The sequence shown here is derived from an EMBL/GenBank/DDBJ whole genome shotgun (WGS) entry which is preliminary data.</text>
</comment>
<keyword evidence="3" id="KW-1003">Cell membrane</keyword>
<dbReference type="SUPFAM" id="SSF52047">
    <property type="entry name" value="RNI-like"/>
    <property type="match status" value="2"/>
</dbReference>
<evidence type="ECO:0000313" key="15">
    <source>
        <dbReference type="EMBL" id="KAF4378806.1"/>
    </source>
</evidence>
<proteinExistence type="inferred from homology"/>
<dbReference type="InterPro" id="IPR001611">
    <property type="entry name" value="Leu-rich_rpt"/>
</dbReference>
<keyword evidence="18" id="KW-1185">Reference proteome</keyword>
<dbReference type="SMART" id="SM00369">
    <property type="entry name" value="LRR_TYP"/>
    <property type="match status" value="13"/>
</dbReference>
<dbReference type="SUPFAM" id="SSF52058">
    <property type="entry name" value="L domain-like"/>
    <property type="match status" value="2"/>
</dbReference>
<evidence type="ECO:0000256" key="5">
    <source>
        <dbReference type="ARBA" id="ARBA00022692"/>
    </source>
</evidence>
<dbReference type="Proteomes" id="UP000525078">
    <property type="component" value="Unassembled WGS sequence"/>
</dbReference>
<dbReference type="InterPro" id="IPR013210">
    <property type="entry name" value="LRR_N_plant-typ"/>
</dbReference>
<protein>
    <recommendedName>
        <fullName evidence="19">Leucine-rich repeat-containing N-terminal plant-type domain-containing protein</fullName>
    </recommendedName>
</protein>
<evidence type="ECO:0000256" key="2">
    <source>
        <dbReference type="ARBA" id="ARBA00009592"/>
    </source>
</evidence>
<evidence type="ECO:0000256" key="3">
    <source>
        <dbReference type="ARBA" id="ARBA00022475"/>
    </source>
</evidence>
<dbReference type="InterPro" id="IPR055414">
    <property type="entry name" value="LRR_R13L4/SHOC2-like"/>
</dbReference>
<keyword evidence="11" id="KW-0325">Glycoprotein</keyword>
<dbReference type="EMBL" id="JAATIQ010000001">
    <property type="protein sequence ID" value="KAF4404804.1"/>
    <property type="molecule type" value="Genomic_DNA"/>
</dbReference>
<keyword evidence="10" id="KW-0675">Receptor</keyword>
<evidence type="ECO:0000256" key="8">
    <source>
        <dbReference type="ARBA" id="ARBA00022989"/>
    </source>
</evidence>
<dbReference type="PANTHER" id="PTHR48063:SF97">
    <property type="entry name" value="DISEASE RESISTANCE FAMILY PROTEIN _ LRR FAMILY PROTEIN"/>
    <property type="match status" value="1"/>
</dbReference>
<dbReference type="FunFam" id="3.80.10.10:FF:000649">
    <property type="entry name" value="Leucine Rich Repeat family protein"/>
    <property type="match status" value="1"/>
</dbReference>
<dbReference type="FunFam" id="3.80.10.10:FF:000920">
    <property type="entry name" value="mRNA, clone: RTFL01-33-G14"/>
    <property type="match status" value="1"/>
</dbReference>
<dbReference type="Pfam" id="PF08263">
    <property type="entry name" value="LRRNT_2"/>
    <property type="match status" value="1"/>
</dbReference>
<gene>
    <name evidence="15" type="ORF">F8388_006257</name>
    <name evidence="16" type="ORF">G4B88_006190</name>
</gene>
<accession>A0A7J6IB43</accession>
<evidence type="ECO:0000256" key="9">
    <source>
        <dbReference type="ARBA" id="ARBA00023136"/>
    </source>
</evidence>
<keyword evidence="6 12" id="KW-0732">Signal</keyword>
<dbReference type="PROSITE" id="PS51450">
    <property type="entry name" value="LRR"/>
    <property type="match status" value="1"/>
</dbReference>
<feature type="domain" description="Disease resistance R13L4/SHOC-2-like LRR" evidence="14">
    <location>
        <begin position="316"/>
        <end position="615"/>
    </location>
</feature>
<evidence type="ECO:0000313" key="16">
    <source>
        <dbReference type="EMBL" id="KAF4404804.1"/>
    </source>
</evidence>
<dbReference type="Pfam" id="PF23598">
    <property type="entry name" value="LRR_14"/>
    <property type="match status" value="1"/>
</dbReference>
<dbReference type="Pfam" id="PF13855">
    <property type="entry name" value="LRR_8"/>
    <property type="match status" value="1"/>
</dbReference>
<dbReference type="Gene3D" id="3.80.10.10">
    <property type="entry name" value="Ribonuclease Inhibitor"/>
    <property type="match status" value="3"/>
</dbReference>